<reference evidence="3" key="1">
    <citation type="journal article" date="2013" name="BMC Microbiol.">
        <title>Taxonomy and evolution of bacteriochlorophyll a-containing members of the OM60/NOR5 clade of marine gammaproteobacteria: description of Luminiphilus syltensis gen. nov., sp. nov., reclassification of Haliea rubra as Pseudohaliea rubra gen. nov., comb. nov., and emendation of Chromatocurvus halotolerans.</title>
        <authorList>
            <person name="Spring S."/>
            <person name="Riedel T."/>
            <person name="Sproer C."/>
            <person name="Yan S."/>
            <person name="Harder J."/>
            <person name="Fuchs B.M."/>
        </authorList>
    </citation>
    <scope>NUCLEOTIDE SEQUENCE [LARGE SCALE GENOMIC DNA]</scope>
    <source>
        <strain evidence="3">NOR51-B</strain>
    </source>
</reference>
<evidence type="ECO:0000313" key="3">
    <source>
        <dbReference type="Proteomes" id="UP000004699"/>
    </source>
</evidence>
<proteinExistence type="predicted"/>
<evidence type="ECO:0008006" key="4">
    <source>
        <dbReference type="Google" id="ProtNLM"/>
    </source>
</evidence>
<dbReference type="eggNOG" id="ENOG50306DZ">
    <property type="taxonomic scope" value="Bacteria"/>
</dbReference>
<dbReference type="HOGENOM" id="CLU_100511_0_0_6"/>
<dbReference type="RefSeq" id="WP_009021560.1">
    <property type="nucleotide sequence ID" value="NZ_DS999411.1"/>
</dbReference>
<dbReference type="EMBL" id="DS999411">
    <property type="protein sequence ID" value="EED36818.1"/>
    <property type="molecule type" value="Genomic_DNA"/>
</dbReference>
<keyword evidence="1" id="KW-0732">Signal</keyword>
<gene>
    <name evidence="2" type="ORF">NOR51B_2771</name>
</gene>
<dbReference type="PROSITE" id="PS51257">
    <property type="entry name" value="PROKAR_LIPOPROTEIN"/>
    <property type="match status" value="1"/>
</dbReference>
<dbReference type="Pfam" id="PF11769">
    <property type="entry name" value="DUF3313"/>
    <property type="match status" value="1"/>
</dbReference>
<dbReference type="AlphaFoldDB" id="B8KSJ9"/>
<dbReference type="OrthoDB" id="5732045at2"/>
<dbReference type="Proteomes" id="UP000004699">
    <property type="component" value="Unassembled WGS sequence"/>
</dbReference>
<accession>B8KSJ9</accession>
<organism evidence="2 3">
    <name type="scientific">Luminiphilus syltensis NOR5-1B</name>
    <dbReference type="NCBI Taxonomy" id="565045"/>
    <lineage>
        <taxon>Bacteria</taxon>
        <taxon>Pseudomonadati</taxon>
        <taxon>Pseudomonadota</taxon>
        <taxon>Gammaproteobacteria</taxon>
        <taxon>Cellvibrionales</taxon>
        <taxon>Halieaceae</taxon>
        <taxon>Luminiphilus</taxon>
    </lineage>
</organism>
<protein>
    <recommendedName>
        <fullName evidence="4">Lipoprotein</fullName>
    </recommendedName>
</protein>
<name>B8KSJ9_9GAMM</name>
<dbReference type="InterPro" id="IPR021747">
    <property type="entry name" value="DUF3313"/>
</dbReference>
<sequence length="234" mass="25540">MIFLRRTFIAFGTAAILILMGCAGEPTIQTGEDAEVLMGNLNRVDNARSGLAYVDPEADYARYQRVLIQPLNLDNVEIVQPSSSGTLNRYNREWELTDSDKAALQSAYLEVMTREISEKGEFAIADTNGDDVLIISAMITRIAPSAPKEDMASRSSARGRVYTDGAGSISIAIAFMDGDSGEIVALIKDARRGDHNIWGINNSVTNMAEVRRAFGSWAMRINDGLLALKSRDEG</sequence>
<evidence type="ECO:0000256" key="1">
    <source>
        <dbReference type="SAM" id="SignalP"/>
    </source>
</evidence>
<evidence type="ECO:0000313" key="2">
    <source>
        <dbReference type="EMBL" id="EED36818.1"/>
    </source>
</evidence>
<feature type="signal peptide" evidence="1">
    <location>
        <begin position="1"/>
        <end position="23"/>
    </location>
</feature>
<keyword evidence="3" id="KW-1185">Reference proteome</keyword>
<feature type="chain" id="PRO_5002876465" description="Lipoprotein" evidence="1">
    <location>
        <begin position="24"/>
        <end position="234"/>
    </location>
</feature>